<gene>
    <name evidence="2" type="ORF">THAOC_32074</name>
</gene>
<sequence length="362" mass="40510">MHVEEGSFAVCLLLCGLPGSGKSTFARDVASAGAGQGSQQRDVSLKVLSSKFDQIDSIEYDKVARNELDQQQRPNCGGFEEFESNDLEAWRRSRTKALEILTQKLDAHFTTDGSHSESLLVMLDDNFHLRSMRRDVYRTCQNFLKQQYALDGRIPTIGFCVVYFDTPLETCLERNSSRIGKECIPEAVVVRMAASIEPPDESKPNASFERCHVTIDNSSGDRDTGRCFGAIKCICESIDDPVEPKSELSPEEQEQKEQDLLREREATRTNMTQQSDLLLRRLVGAVGRVEKNRSKDANATRKSIMEDVKSGDAIGDLSPEGIALRFASAVTGNKLKHWPDSHESPLLEAIHTSFNEFQDSRR</sequence>
<evidence type="ECO:0000313" key="3">
    <source>
        <dbReference type="Proteomes" id="UP000266841"/>
    </source>
</evidence>
<evidence type="ECO:0000313" key="2">
    <source>
        <dbReference type="EMBL" id="EJK49080.1"/>
    </source>
</evidence>
<dbReference type="GO" id="GO:0016301">
    <property type="term" value="F:kinase activity"/>
    <property type="evidence" value="ECO:0007669"/>
    <property type="project" value="TreeGrafter"/>
</dbReference>
<dbReference type="Pfam" id="PF13671">
    <property type="entry name" value="AAA_33"/>
    <property type="match status" value="1"/>
</dbReference>
<reference evidence="2 3" key="1">
    <citation type="journal article" date="2012" name="Genome Biol.">
        <title>Genome and low-iron response of an oceanic diatom adapted to chronic iron limitation.</title>
        <authorList>
            <person name="Lommer M."/>
            <person name="Specht M."/>
            <person name="Roy A.S."/>
            <person name="Kraemer L."/>
            <person name="Andreson R."/>
            <person name="Gutowska M.A."/>
            <person name="Wolf J."/>
            <person name="Bergner S.V."/>
            <person name="Schilhabel M.B."/>
            <person name="Klostermeier U.C."/>
            <person name="Beiko R.G."/>
            <person name="Rosenstiel P."/>
            <person name="Hippler M."/>
            <person name="Laroche J."/>
        </authorList>
    </citation>
    <scope>NUCLEOTIDE SEQUENCE [LARGE SCALE GENOMIC DNA]</scope>
    <source>
        <strain evidence="2 3">CCMP1005</strain>
    </source>
</reference>
<evidence type="ECO:0000256" key="1">
    <source>
        <dbReference type="SAM" id="MobiDB-lite"/>
    </source>
</evidence>
<keyword evidence="3" id="KW-1185">Reference proteome</keyword>
<dbReference type="EMBL" id="AGNL01045142">
    <property type="protein sequence ID" value="EJK49080.1"/>
    <property type="molecule type" value="Genomic_DNA"/>
</dbReference>
<dbReference type="PANTHER" id="PTHR20873:SF0">
    <property type="entry name" value="L-SERYL-TRNA(SEC) KINASE"/>
    <property type="match status" value="1"/>
</dbReference>
<name>K0R7Y3_THAOC</name>
<dbReference type="PANTHER" id="PTHR20873">
    <property type="entry name" value="L-SERYL-TRNA(SEC) KINASE"/>
    <property type="match status" value="1"/>
</dbReference>
<accession>K0R7Y3</accession>
<dbReference type="InterPro" id="IPR027417">
    <property type="entry name" value="P-loop_NTPase"/>
</dbReference>
<organism evidence="2 3">
    <name type="scientific">Thalassiosira oceanica</name>
    <name type="common">Marine diatom</name>
    <dbReference type="NCBI Taxonomy" id="159749"/>
    <lineage>
        <taxon>Eukaryota</taxon>
        <taxon>Sar</taxon>
        <taxon>Stramenopiles</taxon>
        <taxon>Ochrophyta</taxon>
        <taxon>Bacillariophyta</taxon>
        <taxon>Coscinodiscophyceae</taxon>
        <taxon>Thalassiosirophycidae</taxon>
        <taxon>Thalassiosirales</taxon>
        <taxon>Thalassiosiraceae</taxon>
        <taxon>Thalassiosira</taxon>
    </lineage>
</organism>
<dbReference type="GO" id="GO:0000049">
    <property type="term" value="F:tRNA binding"/>
    <property type="evidence" value="ECO:0007669"/>
    <property type="project" value="TreeGrafter"/>
</dbReference>
<dbReference type="InterPro" id="IPR052648">
    <property type="entry name" value="Ser-tRNA(Sec)_kinase"/>
</dbReference>
<dbReference type="OrthoDB" id="9972657at2759"/>
<dbReference type="Gene3D" id="3.40.50.300">
    <property type="entry name" value="P-loop containing nucleotide triphosphate hydrolases"/>
    <property type="match status" value="1"/>
</dbReference>
<evidence type="ECO:0008006" key="4">
    <source>
        <dbReference type="Google" id="ProtNLM"/>
    </source>
</evidence>
<proteinExistence type="predicted"/>
<dbReference type="OMA" id="ASFERCH"/>
<dbReference type="AlphaFoldDB" id="K0R7Y3"/>
<protein>
    <recommendedName>
        <fullName evidence="4">L-seryl-tRNA(Sec) kinase</fullName>
    </recommendedName>
</protein>
<dbReference type="eggNOG" id="KOG4622">
    <property type="taxonomic scope" value="Eukaryota"/>
</dbReference>
<feature type="compositionally biased region" description="Basic and acidic residues" evidence="1">
    <location>
        <begin position="242"/>
        <end position="267"/>
    </location>
</feature>
<dbReference type="Proteomes" id="UP000266841">
    <property type="component" value="Unassembled WGS sequence"/>
</dbReference>
<dbReference type="SUPFAM" id="SSF52540">
    <property type="entry name" value="P-loop containing nucleoside triphosphate hydrolases"/>
    <property type="match status" value="1"/>
</dbReference>
<feature type="region of interest" description="Disordered" evidence="1">
    <location>
        <begin position="242"/>
        <end position="274"/>
    </location>
</feature>
<comment type="caution">
    <text evidence="2">The sequence shown here is derived from an EMBL/GenBank/DDBJ whole genome shotgun (WGS) entry which is preliminary data.</text>
</comment>